<feature type="signal peptide" evidence="1">
    <location>
        <begin position="1"/>
        <end position="27"/>
    </location>
</feature>
<evidence type="ECO:0000259" key="2">
    <source>
        <dbReference type="Pfam" id="PF01425"/>
    </source>
</evidence>
<name>A0ABP7TS37_9BURK</name>
<evidence type="ECO:0000313" key="4">
    <source>
        <dbReference type="Proteomes" id="UP001501353"/>
    </source>
</evidence>
<evidence type="ECO:0000313" key="3">
    <source>
        <dbReference type="EMBL" id="GAA4030440.1"/>
    </source>
</evidence>
<feature type="chain" id="PRO_5046928684" evidence="1">
    <location>
        <begin position="28"/>
        <end position="529"/>
    </location>
</feature>
<organism evidence="3 4">
    <name type="scientific">Actimicrobium antarcticum</name>
    <dbReference type="NCBI Taxonomy" id="1051899"/>
    <lineage>
        <taxon>Bacteria</taxon>
        <taxon>Pseudomonadati</taxon>
        <taxon>Pseudomonadota</taxon>
        <taxon>Betaproteobacteria</taxon>
        <taxon>Burkholderiales</taxon>
        <taxon>Oxalobacteraceae</taxon>
        <taxon>Actimicrobium</taxon>
    </lineage>
</organism>
<gene>
    <name evidence="3" type="ORF">GCM10022212_30920</name>
</gene>
<dbReference type="PANTHER" id="PTHR42678:SF34">
    <property type="entry name" value="OS04G0183300 PROTEIN"/>
    <property type="match status" value="1"/>
</dbReference>
<dbReference type="Gene3D" id="3.90.1300.10">
    <property type="entry name" value="Amidase signature (AS) domain"/>
    <property type="match status" value="1"/>
</dbReference>
<keyword evidence="4" id="KW-1185">Reference proteome</keyword>
<sequence length="529" mass="54881">MHRRNFIKLGAAGALGTVAISANSAIAASGQLNLIDASVAQLQAAMTAGTLTATALTKHYLARIKAIDQAGPHINAVIERNPDALTIAAALDAERKSKGPRGPLHGIPVLIKDNIATADRMQTTAGSLALVGAKAPRDAFLVTQLREAGAVILGKTNLSEWANIRSTRSTSGWSARGGLTRNPYALDRNTSGSSSGSAAAIAASLAAIAVGTETDGSITSPASICGLVGLKPTVGLISRDGIIPISHTQDTPGPMTRSVADAAVLLGAMTGTDPHDSATAGIKRQDYMRFLDADGLRGARIGVVRNATASHPAVQALASAALAVMAAKGAILVDVELPNISKYGDSELEVLLYELKTGLNTYLAEFATGAPVRTLNDVIAFNQQHRATEMGFFDQELFLRAEAKGGLDSPEYLAALANNRQYSRTEGIDQVLAEYKLDALFAPTGGPAWLTDTINADHFGDSFSTPAAVAGYPHITVPAGYVAGLPVGVSFVAGAYAEGMLIKLAYAFEQSTLHRRAPGFPASVKQHVG</sequence>
<evidence type="ECO:0000256" key="1">
    <source>
        <dbReference type="SAM" id="SignalP"/>
    </source>
</evidence>
<comment type="caution">
    <text evidence="3">The sequence shown here is derived from an EMBL/GenBank/DDBJ whole genome shotgun (WGS) entry which is preliminary data.</text>
</comment>
<dbReference type="InterPro" id="IPR036928">
    <property type="entry name" value="AS_sf"/>
</dbReference>
<dbReference type="NCBIfam" id="NF006006">
    <property type="entry name" value="PRK08137.1"/>
    <property type="match status" value="1"/>
</dbReference>
<dbReference type="RefSeq" id="WP_344764601.1">
    <property type="nucleotide sequence ID" value="NZ_BAAAZE010000013.1"/>
</dbReference>
<keyword evidence="1" id="KW-0732">Signal</keyword>
<dbReference type="Pfam" id="PF01425">
    <property type="entry name" value="Amidase"/>
    <property type="match status" value="1"/>
</dbReference>
<reference evidence="4" key="1">
    <citation type="journal article" date="2019" name="Int. J. Syst. Evol. Microbiol.">
        <title>The Global Catalogue of Microorganisms (GCM) 10K type strain sequencing project: providing services to taxonomists for standard genome sequencing and annotation.</title>
        <authorList>
            <consortium name="The Broad Institute Genomics Platform"/>
            <consortium name="The Broad Institute Genome Sequencing Center for Infectious Disease"/>
            <person name="Wu L."/>
            <person name="Ma J."/>
        </authorList>
    </citation>
    <scope>NUCLEOTIDE SEQUENCE [LARGE SCALE GENOMIC DNA]</scope>
    <source>
        <strain evidence="4">JCM 16673</strain>
    </source>
</reference>
<dbReference type="NCBIfam" id="NF005300">
    <property type="entry name" value="PRK06828.1"/>
    <property type="match status" value="1"/>
</dbReference>
<dbReference type="SUPFAM" id="SSF75304">
    <property type="entry name" value="Amidase signature (AS) enzymes"/>
    <property type="match status" value="1"/>
</dbReference>
<proteinExistence type="predicted"/>
<protein>
    <submittedName>
        <fullName evidence="3">Amidase</fullName>
    </submittedName>
</protein>
<dbReference type="InterPro" id="IPR023631">
    <property type="entry name" value="Amidase_dom"/>
</dbReference>
<accession>A0ABP7TS37</accession>
<dbReference type="EMBL" id="BAAAZE010000013">
    <property type="protein sequence ID" value="GAA4030440.1"/>
    <property type="molecule type" value="Genomic_DNA"/>
</dbReference>
<dbReference type="Proteomes" id="UP001501353">
    <property type="component" value="Unassembled WGS sequence"/>
</dbReference>
<feature type="domain" description="Amidase" evidence="2">
    <location>
        <begin position="56"/>
        <end position="501"/>
    </location>
</feature>
<dbReference type="PANTHER" id="PTHR42678">
    <property type="entry name" value="AMIDASE"/>
    <property type="match status" value="1"/>
</dbReference>